<dbReference type="OrthoDB" id="5461234at2"/>
<name>A0A1G7IQF4_9BACT</name>
<evidence type="ECO:0000313" key="3">
    <source>
        <dbReference type="Proteomes" id="UP000199355"/>
    </source>
</evidence>
<organism evidence="2 3">
    <name type="scientific">Desulfovibrio legallii</name>
    <dbReference type="NCBI Taxonomy" id="571438"/>
    <lineage>
        <taxon>Bacteria</taxon>
        <taxon>Pseudomonadati</taxon>
        <taxon>Thermodesulfobacteriota</taxon>
        <taxon>Desulfovibrionia</taxon>
        <taxon>Desulfovibrionales</taxon>
        <taxon>Desulfovibrionaceae</taxon>
        <taxon>Desulfovibrio</taxon>
    </lineage>
</organism>
<sequence length="190" mass="20637">MPAAALSTPWLFWLDYLLLAGGSFALWAPRLALAPLPVLALALLLRRMARIRGEEAVGAAHAQWQLHTVWLFLLLFLALLGLFLGMGLAFSEGAALDRVEAIANAFGAGSLNLCSALEHFWSVGEIRWFAWAGLLWTALALLWPLQRTVQGMLALCAEHAPRSLSRGKRWLALGLAALMQGGVLFVVLAL</sequence>
<feature type="transmembrane region" description="Helical" evidence="1">
    <location>
        <begin position="16"/>
        <end position="45"/>
    </location>
</feature>
<dbReference type="RefSeq" id="WP_092152566.1">
    <property type="nucleotide sequence ID" value="NZ_FNBX01000002.1"/>
</dbReference>
<evidence type="ECO:0000313" key="2">
    <source>
        <dbReference type="EMBL" id="SDF14774.1"/>
    </source>
</evidence>
<accession>A0A1G7IQF4</accession>
<dbReference type="Proteomes" id="UP000199355">
    <property type="component" value="Unassembled WGS sequence"/>
</dbReference>
<dbReference type="EMBL" id="FNBX01000002">
    <property type="protein sequence ID" value="SDF14774.1"/>
    <property type="molecule type" value="Genomic_DNA"/>
</dbReference>
<feature type="transmembrane region" description="Helical" evidence="1">
    <location>
        <begin position="66"/>
        <end position="90"/>
    </location>
</feature>
<protein>
    <submittedName>
        <fullName evidence="2">Uncharacterized protein</fullName>
    </submittedName>
</protein>
<proteinExistence type="predicted"/>
<feature type="transmembrane region" description="Helical" evidence="1">
    <location>
        <begin position="170"/>
        <end position="189"/>
    </location>
</feature>
<reference evidence="3" key="1">
    <citation type="submission" date="2016-10" db="EMBL/GenBank/DDBJ databases">
        <authorList>
            <person name="Varghese N."/>
            <person name="Submissions S."/>
        </authorList>
    </citation>
    <scope>NUCLEOTIDE SEQUENCE [LARGE SCALE GENOMIC DNA]</scope>
    <source>
        <strain evidence="3">KHC7</strain>
    </source>
</reference>
<keyword evidence="1" id="KW-1133">Transmembrane helix</keyword>
<dbReference type="STRING" id="571438.SAMN05192586_10227"/>
<keyword evidence="1" id="KW-0812">Transmembrane</keyword>
<gene>
    <name evidence="2" type="ORF">SAMN05192586_10227</name>
</gene>
<feature type="transmembrane region" description="Helical" evidence="1">
    <location>
        <begin position="128"/>
        <end position="145"/>
    </location>
</feature>
<dbReference type="AlphaFoldDB" id="A0A1G7IQF4"/>
<keyword evidence="3" id="KW-1185">Reference proteome</keyword>
<keyword evidence="1" id="KW-0472">Membrane</keyword>
<evidence type="ECO:0000256" key="1">
    <source>
        <dbReference type="SAM" id="Phobius"/>
    </source>
</evidence>